<keyword evidence="1" id="KW-0812">Transmembrane</keyword>
<keyword evidence="3" id="KW-1185">Reference proteome</keyword>
<protein>
    <submittedName>
        <fullName evidence="2">Protein containg SPFH domain</fullName>
    </submittedName>
</protein>
<proteinExistence type="predicted"/>
<organism evidence="2">
    <name type="scientific">Longilinea arvoryzae</name>
    <dbReference type="NCBI Taxonomy" id="360412"/>
    <lineage>
        <taxon>Bacteria</taxon>
        <taxon>Bacillati</taxon>
        <taxon>Chloroflexota</taxon>
        <taxon>Anaerolineae</taxon>
        <taxon>Anaerolineales</taxon>
        <taxon>Anaerolineaceae</taxon>
        <taxon>Longilinea</taxon>
    </lineage>
</organism>
<accession>A0A0S7BBX1</accession>
<evidence type="ECO:0000313" key="2">
    <source>
        <dbReference type="EMBL" id="GAP15198.1"/>
    </source>
</evidence>
<reference evidence="2" key="1">
    <citation type="submission" date="2015-07" db="EMBL/GenBank/DDBJ databases">
        <title>Draft Genome Sequences of Anaerolinea thermolimosa IMO-1, Bellilinea caldifistulae GOMI-1, Leptolinea tardivitalis YMTK-2, Levilinea saccharolytica KIBI-1,Longilinea arvoryzae KOME-1, Previously Described as Members of the Anaerolineaceae (Chloroflexi).</title>
        <authorList>
            <person name="Sekiguchi Y."/>
            <person name="Ohashi A."/>
            <person name="Matsuura N."/>
            <person name="Tourlousse M.D."/>
        </authorList>
    </citation>
    <scope>NUCLEOTIDE SEQUENCE [LARGE SCALE GENOMIC DNA]</scope>
    <source>
        <strain evidence="2">KOME-1</strain>
    </source>
</reference>
<dbReference type="Gene3D" id="3.30.479.30">
    <property type="entry name" value="Band 7 domain"/>
    <property type="match status" value="1"/>
</dbReference>
<dbReference type="InterPro" id="IPR036013">
    <property type="entry name" value="Band_7/SPFH_dom_sf"/>
</dbReference>
<evidence type="ECO:0000256" key="1">
    <source>
        <dbReference type="SAM" id="Phobius"/>
    </source>
</evidence>
<dbReference type="EMBL" id="DF967972">
    <property type="protein sequence ID" value="GAP15198.1"/>
    <property type="molecule type" value="Genomic_DNA"/>
</dbReference>
<gene>
    <name evidence="2" type="ORF">LARV_02980</name>
</gene>
<evidence type="ECO:0000313" key="3">
    <source>
        <dbReference type="Proteomes" id="UP000055060"/>
    </source>
</evidence>
<dbReference type="RefSeq" id="WP_075074388.1">
    <property type="nucleotide sequence ID" value="NZ_DF967972.1"/>
</dbReference>
<sequence length="456" mass="52107">MGKLSLRNLFKPPWNRPFWIGAIALIVYLYLNRGTLNEATFVLDTALIGLGLLIWLAFFSQFTLPVKTIHERLEVFRRLLLYPLGMHGPAISIVDGEIQKRKGEELRTGPGVILLDTASAAVLKRPTRFVRAIGPGVVFTKRGEFVSPDSVVDLHLHKQTIGPSPNNPISPFAEKGKKETAAEYQTRQRDRNDTRALTRDGIEIVSTISVYFRLEANLGEGNTQFGFRPSSIEKAILGQNIDLNLPIDAADRIRRWDWLPAYLAADVWREFLSKFTLDELFQRSANQNGAMKTILNVVRSRLTSERTPILNNFGAETDENEESREYQLLKKRGIQVTRVEIYNLMLPDEIETQLVRRWNTTWLNRARKDRILVDHQRDYVVQQGQEDAHIRVAESASQPFAALQADELLSGREVLKRLLRGNMDQCERDSSLHSLTADEINQLQELIDWVEKQPDL</sequence>
<feature type="transmembrane region" description="Helical" evidence="1">
    <location>
        <begin position="14"/>
        <end position="31"/>
    </location>
</feature>
<keyword evidence="1" id="KW-0472">Membrane</keyword>
<dbReference type="AlphaFoldDB" id="A0A0S7BBX1"/>
<name>A0A0S7BBX1_9CHLR</name>
<dbReference type="Proteomes" id="UP000055060">
    <property type="component" value="Unassembled WGS sequence"/>
</dbReference>
<keyword evidence="1" id="KW-1133">Transmembrane helix</keyword>
<feature type="transmembrane region" description="Helical" evidence="1">
    <location>
        <begin position="43"/>
        <end position="64"/>
    </location>
</feature>